<gene>
    <name evidence="2" type="ORF">ABZ921_07590</name>
</gene>
<evidence type="ECO:0000259" key="1">
    <source>
        <dbReference type="Pfam" id="PF13185"/>
    </source>
</evidence>
<protein>
    <submittedName>
        <fullName evidence="2">GAF domain-containing protein</fullName>
    </submittedName>
</protein>
<evidence type="ECO:0000313" key="3">
    <source>
        <dbReference type="Proteomes" id="UP001551176"/>
    </source>
</evidence>
<comment type="caution">
    <text evidence="2">The sequence shown here is derived from an EMBL/GenBank/DDBJ whole genome shotgun (WGS) entry which is preliminary data.</text>
</comment>
<accession>A0ABV3BHJ1</accession>
<dbReference type="Gene3D" id="3.30.450.40">
    <property type="match status" value="1"/>
</dbReference>
<reference evidence="2 3" key="1">
    <citation type="submission" date="2024-06" db="EMBL/GenBank/DDBJ databases">
        <title>The Natural Products Discovery Center: Release of the First 8490 Sequenced Strains for Exploring Actinobacteria Biosynthetic Diversity.</title>
        <authorList>
            <person name="Kalkreuter E."/>
            <person name="Kautsar S.A."/>
            <person name="Yang D."/>
            <person name="Bader C.D."/>
            <person name="Teijaro C.N."/>
            <person name="Fluegel L."/>
            <person name="Davis C.M."/>
            <person name="Simpson J.R."/>
            <person name="Lauterbach L."/>
            <person name="Steele A.D."/>
            <person name="Gui C."/>
            <person name="Meng S."/>
            <person name="Li G."/>
            <person name="Viehrig K."/>
            <person name="Ye F."/>
            <person name="Su P."/>
            <person name="Kiefer A.F."/>
            <person name="Nichols A."/>
            <person name="Cepeda A.J."/>
            <person name="Yan W."/>
            <person name="Fan B."/>
            <person name="Jiang Y."/>
            <person name="Adhikari A."/>
            <person name="Zheng C.-J."/>
            <person name="Schuster L."/>
            <person name="Cowan T.M."/>
            <person name="Smanski M.J."/>
            <person name="Chevrette M.G."/>
            <person name="De Carvalho L.P.S."/>
            <person name="Shen B."/>
        </authorList>
    </citation>
    <scope>NUCLEOTIDE SEQUENCE [LARGE SCALE GENOMIC DNA]</scope>
    <source>
        <strain evidence="2 3">NPDC046838</strain>
    </source>
</reference>
<organism evidence="2 3">
    <name type="scientific">Streptomyces atriruber</name>
    <dbReference type="NCBI Taxonomy" id="545121"/>
    <lineage>
        <taxon>Bacteria</taxon>
        <taxon>Bacillati</taxon>
        <taxon>Actinomycetota</taxon>
        <taxon>Actinomycetes</taxon>
        <taxon>Kitasatosporales</taxon>
        <taxon>Streptomycetaceae</taxon>
        <taxon>Streptomyces</taxon>
    </lineage>
</organism>
<dbReference type="Proteomes" id="UP001551176">
    <property type="component" value="Unassembled WGS sequence"/>
</dbReference>
<feature type="domain" description="GAF" evidence="1">
    <location>
        <begin position="89"/>
        <end position="209"/>
    </location>
</feature>
<dbReference type="Pfam" id="PF13185">
    <property type="entry name" value="GAF_2"/>
    <property type="match status" value="1"/>
</dbReference>
<name>A0ABV3BHJ1_9ACTN</name>
<proteinExistence type="predicted"/>
<dbReference type="RefSeq" id="WP_359346052.1">
    <property type="nucleotide sequence ID" value="NZ_JBEYXV010000003.1"/>
</dbReference>
<sequence>MTERDADVAWRRAAAARARAAQAAAAADHHDLLWQQNGSDRHRVLAEFHRDTVAHHLAAAEMQEAYARRLSAWSPRQREARPPFMRSVATVCGADGGALVVLDKNRQQVAVTSSDACACRAQDLEYVLGEGPMRDVARSGRAAAAAHLDLVTRWPFYGRGILDLGLRAASAVPLMSGAYRFGVLAVFSEVRLPLEADLRRIAAALAEQVLFGPDGDPLLYGDIAEQSPVHRATDRVRLQEECTATDALDLIKARAFREGTTTVDIARRIVEADLRLTSEPE</sequence>
<dbReference type="InterPro" id="IPR029016">
    <property type="entry name" value="GAF-like_dom_sf"/>
</dbReference>
<keyword evidence="3" id="KW-1185">Reference proteome</keyword>
<evidence type="ECO:0000313" key="2">
    <source>
        <dbReference type="EMBL" id="MEU6820476.1"/>
    </source>
</evidence>
<dbReference type="SUPFAM" id="SSF55781">
    <property type="entry name" value="GAF domain-like"/>
    <property type="match status" value="1"/>
</dbReference>
<dbReference type="EMBL" id="JBEYXV010000003">
    <property type="protein sequence ID" value="MEU6820476.1"/>
    <property type="molecule type" value="Genomic_DNA"/>
</dbReference>
<dbReference type="InterPro" id="IPR003018">
    <property type="entry name" value="GAF"/>
</dbReference>